<evidence type="ECO:0000256" key="6">
    <source>
        <dbReference type="ARBA" id="ARBA00024034"/>
    </source>
</evidence>
<accession>A0A4P9XPK5</accession>
<dbReference type="STRING" id="78915.A0A4P9XPK5"/>
<protein>
    <recommendedName>
        <fullName evidence="7">Large ribosomal subunit protein mL44</fullName>
    </recommendedName>
</protein>
<dbReference type="SMART" id="SM00358">
    <property type="entry name" value="DSRM"/>
    <property type="match status" value="1"/>
</dbReference>
<dbReference type="SMART" id="SM00535">
    <property type="entry name" value="RIBOc"/>
    <property type="match status" value="1"/>
</dbReference>
<proteinExistence type="inferred from homology"/>
<gene>
    <name evidence="11" type="ORF">THASP1DRAFT_16367</name>
</gene>
<dbReference type="Pfam" id="PF14622">
    <property type="entry name" value="Ribonucleas_3_3"/>
    <property type="match status" value="1"/>
</dbReference>
<dbReference type="Proteomes" id="UP000271241">
    <property type="component" value="Unassembled WGS sequence"/>
</dbReference>
<dbReference type="InterPro" id="IPR036389">
    <property type="entry name" value="RNase_III_sf"/>
</dbReference>
<evidence type="ECO:0000259" key="10">
    <source>
        <dbReference type="PROSITE" id="PS50142"/>
    </source>
</evidence>
<evidence type="ECO:0000259" key="9">
    <source>
        <dbReference type="PROSITE" id="PS50137"/>
    </source>
</evidence>
<evidence type="ECO:0000256" key="8">
    <source>
        <dbReference type="PROSITE-ProRule" id="PRU00266"/>
    </source>
</evidence>
<keyword evidence="12" id="KW-1185">Reference proteome</keyword>
<dbReference type="GO" id="GO:0003725">
    <property type="term" value="F:double-stranded RNA binding"/>
    <property type="evidence" value="ECO:0007669"/>
    <property type="project" value="InterPro"/>
</dbReference>
<dbReference type="EMBL" id="KZ992657">
    <property type="protein sequence ID" value="RKP07928.1"/>
    <property type="molecule type" value="Genomic_DNA"/>
</dbReference>
<dbReference type="PANTHER" id="PTHR11207:SF32">
    <property type="entry name" value="LARGE RIBOSOMAL SUBUNIT PROTEIN ML44"/>
    <property type="match status" value="1"/>
</dbReference>
<evidence type="ECO:0000313" key="11">
    <source>
        <dbReference type="EMBL" id="RKP07928.1"/>
    </source>
</evidence>
<dbReference type="InterPro" id="IPR014720">
    <property type="entry name" value="dsRBD_dom"/>
</dbReference>
<evidence type="ECO:0000256" key="2">
    <source>
        <dbReference type="ARBA" id="ARBA00022884"/>
    </source>
</evidence>
<dbReference type="CDD" id="cd00593">
    <property type="entry name" value="RIBOc"/>
    <property type="match status" value="1"/>
</dbReference>
<dbReference type="GO" id="GO:0003735">
    <property type="term" value="F:structural constituent of ribosome"/>
    <property type="evidence" value="ECO:0007669"/>
    <property type="project" value="TreeGrafter"/>
</dbReference>
<reference evidence="12" key="1">
    <citation type="journal article" date="2018" name="Nat. Microbiol.">
        <title>Leveraging single-cell genomics to expand the fungal tree of life.</title>
        <authorList>
            <person name="Ahrendt S.R."/>
            <person name="Quandt C.A."/>
            <person name="Ciobanu D."/>
            <person name="Clum A."/>
            <person name="Salamov A."/>
            <person name="Andreopoulos B."/>
            <person name="Cheng J.F."/>
            <person name="Woyke T."/>
            <person name="Pelin A."/>
            <person name="Henrissat B."/>
            <person name="Reynolds N.K."/>
            <person name="Benny G.L."/>
            <person name="Smith M.E."/>
            <person name="James T.Y."/>
            <person name="Grigoriev I.V."/>
        </authorList>
    </citation>
    <scope>NUCLEOTIDE SEQUENCE [LARGE SCALE GENOMIC DNA]</scope>
    <source>
        <strain evidence="12">RSA 1356</strain>
    </source>
</reference>
<dbReference type="Pfam" id="PF22892">
    <property type="entry name" value="DSRM_MRPL44"/>
    <property type="match status" value="1"/>
</dbReference>
<dbReference type="GO" id="GO:0005739">
    <property type="term" value="C:mitochondrion"/>
    <property type="evidence" value="ECO:0007669"/>
    <property type="project" value="TreeGrafter"/>
</dbReference>
<dbReference type="GO" id="GO:0006396">
    <property type="term" value="P:RNA processing"/>
    <property type="evidence" value="ECO:0007669"/>
    <property type="project" value="InterPro"/>
</dbReference>
<dbReference type="AlphaFoldDB" id="A0A4P9XPK5"/>
<dbReference type="CDD" id="cd19873">
    <property type="entry name" value="DSRM_MRPL3_like"/>
    <property type="match status" value="1"/>
</dbReference>
<dbReference type="GO" id="GO:0004525">
    <property type="term" value="F:ribonuclease III activity"/>
    <property type="evidence" value="ECO:0007669"/>
    <property type="project" value="InterPro"/>
</dbReference>
<dbReference type="InterPro" id="IPR044444">
    <property type="entry name" value="Ribosomal_mL44_DSRM_metazoa"/>
</dbReference>
<dbReference type="PANTHER" id="PTHR11207">
    <property type="entry name" value="RIBONUCLEASE III"/>
    <property type="match status" value="1"/>
</dbReference>
<keyword evidence="4" id="KW-0496">Mitochondrion</keyword>
<dbReference type="OrthoDB" id="67027at2759"/>
<name>A0A4P9XPK5_9FUNG</name>
<keyword evidence="2 8" id="KW-0694">RNA-binding</keyword>
<organism evidence="11 12">
    <name type="scientific">Thamnocephalis sphaerospora</name>
    <dbReference type="NCBI Taxonomy" id="78915"/>
    <lineage>
        <taxon>Eukaryota</taxon>
        <taxon>Fungi</taxon>
        <taxon>Fungi incertae sedis</taxon>
        <taxon>Zoopagomycota</taxon>
        <taxon>Zoopagomycotina</taxon>
        <taxon>Zoopagomycetes</taxon>
        <taxon>Zoopagales</taxon>
        <taxon>Sigmoideomycetaceae</taxon>
        <taxon>Thamnocephalis</taxon>
    </lineage>
</organism>
<evidence type="ECO:0000256" key="3">
    <source>
        <dbReference type="ARBA" id="ARBA00022980"/>
    </source>
</evidence>
<dbReference type="SUPFAM" id="SSF69065">
    <property type="entry name" value="RNase III domain-like"/>
    <property type="match status" value="1"/>
</dbReference>
<evidence type="ECO:0000256" key="1">
    <source>
        <dbReference type="ARBA" id="ARBA00004173"/>
    </source>
</evidence>
<dbReference type="Gene3D" id="1.10.1520.10">
    <property type="entry name" value="Ribonuclease III domain"/>
    <property type="match status" value="1"/>
</dbReference>
<dbReference type="SUPFAM" id="SSF54768">
    <property type="entry name" value="dsRNA-binding domain-like"/>
    <property type="match status" value="1"/>
</dbReference>
<dbReference type="InterPro" id="IPR044443">
    <property type="entry name" value="Ribosomal_mL44_DSRM_fung"/>
</dbReference>
<keyword evidence="3" id="KW-0689">Ribosomal protein</keyword>
<evidence type="ECO:0000256" key="4">
    <source>
        <dbReference type="ARBA" id="ARBA00023128"/>
    </source>
</evidence>
<dbReference type="Gene3D" id="3.30.160.20">
    <property type="match status" value="1"/>
</dbReference>
<comment type="subcellular location">
    <subcellularLocation>
        <location evidence="1">Mitochondrion</location>
    </subcellularLocation>
</comment>
<sequence>MSPALSAFATRVGLGNTDPAVLLQAVTHKSFKHGSVATSERLEYLGDKAIGLFVLEHVHLKYPVLPAQTVADAVYAYSGTPALAAIAREIGLQRVMRWKSNEDSTQGIETVSARVFRALVGAVYHQHGSRVARQFIHEHILSRKVNVDALLPLQQPKRLLSALMKRKNMERPVSRIIHETGRLSNAPVFQVGVYTGTKKIGEGYGSSIKMAEHRAAKDALLTYYMSEVKDFMYPSDFEGLPEEETITFVPQPLGDTQVIL</sequence>
<dbReference type="PROSITE" id="PS50137">
    <property type="entry name" value="DS_RBD"/>
    <property type="match status" value="1"/>
</dbReference>
<evidence type="ECO:0000313" key="12">
    <source>
        <dbReference type="Proteomes" id="UP000271241"/>
    </source>
</evidence>
<comment type="similarity">
    <text evidence="6">Belongs to the ribonuclease III family. Mitochondrion-specific ribosomal protein mL44 subfamily.</text>
</comment>
<feature type="domain" description="RNase III" evidence="10">
    <location>
        <begin position="5"/>
        <end position="128"/>
    </location>
</feature>
<evidence type="ECO:0000256" key="5">
    <source>
        <dbReference type="ARBA" id="ARBA00023274"/>
    </source>
</evidence>
<keyword evidence="5" id="KW-0687">Ribonucleoprotein</keyword>
<dbReference type="PROSITE" id="PS50142">
    <property type="entry name" value="RNASE_3_2"/>
    <property type="match status" value="1"/>
</dbReference>
<dbReference type="InterPro" id="IPR000999">
    <property type="entry name" value="RNase_III_dom"/>
</dbReference>
<feature type="domain" description="DRBM" evidence="9">
    <location>
        <begin position="155"/>
        <end position="225"/>
    </location>
</feature>
<evidence type="ECO:0000256" key="7">
    <source>
        <dbReference type="ARBA" id="ARBA00035187"/>
    </source>
</evidence>